<evidence type="ECO:0000313" key="10">
    <source>
        <dbReference type="EMBL" id="OCC14221.1"/>
    </source>
</evidence>
<dbReference type="PANTHER" id="PTHR43742">
    <property type="entry name" value="TRIMETHYLAMINE-N-OXIDE REDUCTASE"/>
    <property type="match status" value="1"/>
</dbReference>
<dbReference type="InterPro" id="IPR009010">
    <property type="entry name" value="Asp_de-COase-like_dom_sf"/>
</dbReference>
<reference evidence="10 11" key="1">
    <citation type="submission" date="2016-06" db="EMBL/GenBank/DDBJ databases">
        <title>Respiratory ammonification of nitrate coupled to the oxidation of elemental sulfur in deep-sea autotrophic thermophilic bacteria.</title>
        <authorList>
            <person name="Slobodkina G.B."/>
            <person name="Mardanov A.V."/>
            <person name="Ravin N.V."/>
            <person name="Frolova A.A."/>
            <person name="Viryasiv M.B."/>
            <person name="Chernyh N.A."/>
            <person name="Bonch-Osmolovskaya E.A."/>
            <person name="Slobodkin A.I."/>
        </authorList>
    </citation>
    <scope>NUCLEOTIDE SEQUENCE [LARGE SCALE GENOMIC DNA]</scope>
    <source>
        <strain evidence="10 11">S69</strain>
    </source>
</reference>
<dbReference type="PROSITE" id="PS51669">
    <property type="entry name" value="4FE4S_MOW_BIS_MGD"/>
    <property type="match status" value="1"/>
</dbReference>
<dbReference type="Gene3D" id="3.40.228.10">
    <property type="entry name" value="Dimethylsulfoxide Reductase, domain 2"/>
    <property type="match status" value="1"/>
</dbReference>
<sequence length="704" mass="79471">MAKTVWSMCGMCSVRCPIRVEVDDGEIKWIEGNPHILGRSLCAKGTAGISLYRDCERPQTPLIRRGGRGAGKWDPVSWETAIEYVGEKLEKIISQYGARSVVLSCRGGPFVDLPKAFIHALGSPNFTNHDSACGRNVHHSSLSVYGLGRKGFVYDIKNSKHLVLFGRNILSSLRVAEVQQVVDMLEKGGSLTYVDVRQTLTGIKATRFFLVRPGTDYALALGMINEVIRRGAYDKEFIEKNVVGFDELAKFVEPYTAEWAAKECGVKAGKIKEFVAEIATQRPSVIFHPGWMMSRYKDSFYATRALHILNVLMGNIEVTGGQIFSKGPGDCGVKGLRSLDAQVPKPEERRADGVGWRYKHFDKGPGLFHLFYDAMITEDPYPIKALICYRHDPFSCFPDPQAQKEALEKCDLLVSIDTHYSEFGWFSDVILPESTYLERDSMIATQKGAKPRFIVRRQAVEPKFNTRASWEIFKLLADRLGIGQYFPYETIEDLWQWQLEPTGFSIEDFEEKGFVSLTEKPIMYDRNNLHGKFKTPSGKIEFVSQRLEEAGLPSFKPYESPLHPPQGKFRLVFGRTPVHSHSMTINNPMLHELMPENTLWMNRRAAEKLGIKEGDLVDVVSDTQKGVIKVHVTEFIHPEAVYTVHGFGRQVPLQSRAYHSGMSDQKLMEGLLLAMDVAGGGLCLCEKFVTVRKSPRNRKRRVEL</sequence>
<dbReference type="AlphaFoldDB" id="A0A1B9F387"/>
<dbReference type="InterPro" id="IPR006656">
    <property type="entry name" value="Mopterin_OxRdtase"/>
</dbReference>
<dbReference type="PROSITE" id="PS00551">
    <property type="entry name" value="MOLYBDOPTERIN_PROK_1"/>
    <property type="match status" value="1"/>
</dbReference>
<dbReference type="GO" id="GO:0043546">
    <property type="term" value="F:molybdopterin cofactor binding"/>
    <property type="evidence" value="ECO:0007669"/>
    <property type="project" value="InterPro"/>
</dbReference>
<evidence type="ECO:0000313" key="11">
    <source>
        <dbReference type="Proteomes" id="UP000093080"/>
    </source>
</evidence>
<feature type="domain" description="4Fe-4S Mo/W bis-MGD-type" evidence="9">
    <location>
        <begin position="2"/>
        <end position="56"/>
    </location>
</feature>
<evidence type="ECO:0000256" key="6">
    <source>
        <dbReference type="ARBA" id="ARBA00023002"/>
    </source>
</evidence>
<dbReference type="CDD" id="cd02778">
    <property type="entry name" value="MopB_CT_Thiosulfate-R-like"/>
    <property type="match status" value="1"/>
</dbReference>
<dbReference type="RefSeq" id="WP_067620648.1">
    <property type="nucleotide sequence ID" value="NZ_MAGO01000016.1"/>
</dbReference>
<keyword evidence="3" id="KW-0500">Molybdenum</keyword>
<dbReference type="Pfam" id="PF04879">
    <property type="entry name" value="Molybdop_Fe4S4"/>
    <property type="match status" value="1"/>
</dbReference>
<dbReference type="SUPFAM" id="SSF50692">
    <property type="entry name" value="ADC-like"/>
    <property type="match status" value="1"/>
</dbReference>
<dbReference type="EMBL" id="MAGO01000016">
    <property type="protein sequence ID" value="OCC14221.1"/>
    <property type="molecule type" value="Genomic_DNA"/>
</dbReference>
<proteinExistence type="inferred from homology"/>
<dbReference type="InterPro" id="IPR006963">
    <property type="entry name" value="Mopterin_OxRdtase_4Fe-4S_dom"/>
</dbReference>
<dbReference type="Gene3D" id="2.20.25.90">
    <property type="entry name" value="ADC-like domains"/>
    <property type="match status" value="1"/>
</dbReference>
<keyword evidence="5" id="KW-0732">Signal</keyword>
<keyword evidence="7" id="KW-0408">Iron</keyword>
<keyword evidence="2" id="KW-0004">4Fe-4S</keyword>
<comment type="caution">
    <text evidence="10">The sequence shown here is derived from an EMBL/GenBank/DDBJ whole genome shotgun (WGS) entry which is preliminary data.</text>
</comment>
<dbReference type="SMART" id="SM00926">
    <property type="entry name" value="Molybdop_Fe4S4"/>
    <property type="match status" value="1"/>
</dbReference>
<keyword evidence="6" id="KW-0560">Oxidoreductase</keyword>
<accession>A0A1B9F387</accession>
<gene>
    <name evidence="10" type="ORF">DBT_2363</name>
</gene>
<dbReference type="GO" id="GO:0051539">
    <property type="term" value="F:4 iron, 4 sulfur cluster binding"/>
    <property type="evidence" value="ECO:0007669"/>
    <property type="project" value="UniProtKB-KW"/>
</dbReference>
<evidence type="ECO:0000256" key="8">
    <source>
        <dbReference type="ARBA" id="ARBA00023014"/>
    </source>
</evidence>
<dbReference type="SUPFAM" id="SSF53706">
    <property type="entry name" value="Formate dehydrogenase/DMSO reductase, domains 1-3"/>
    <property type="match status" value="1"/>
</dbReference>
<dbReference type="GO" id="GO:0016491">
    <property type="term" value="F:oxidoreductase activity"/>
    <property type="evidence" value="ECO:0007669"/>
    <property type="project" value="UniProtKB-KW"/>
</dbReference>
<name>A0A1B9F387_9BACT</name>
<dbReference type="Proteomes" id="UP000093080">
    <property type="component" value="Unassembled WGS sequence"/>
</dbReference>
<keyword evidence="11" id="KW-1185">Reference proteome</keyword>
<evidence type="ECO:0000256" key="1">
    <source>
        <dbReference type="ARBA" id="ARBA00010312"/>
    </source>
</evidence>
<evidence type="ECO:0000256" key="3">
    <source>
        <dbReference type="ARBA" id="ARBA00022505"/>
    </source>
</evidence>
<comment type="similarity">
    <text evidence="1">Belongs to the prokaryotic molybdopterin-containing oxidoreductase family.</text>
</comment>
<dbReference type="InterPro" id="IPR027467">
    <property type="entry name" value="MopterinOxRdtase_cofactor_BS"/>
</dbReference>
<organism evidence="10 11">
    <name type="scientific">Dissulfuribacter thermophilus</name>
    <dbReference type="NCBI Taxonomy" id="1156395"/>
    <lineage>
        <taxon>Bacteria</taxon>
        <taxon>Pseudomonadati</taxon>
        <taxon>Thermodesulfobacteriota</taxon>
        <taxon>Dissulfuribacteria</taxon>
        <taxon>Dissulfuribacterales</taxon>
        <taxon>Dissulfuribacteraceae</taxon>
        <taxon>Dissulfuribacter</taxon>
    </lineage>
</organism>
<evidence type="ECO:0000256" key="4">
    <source>
        <dbReference type="ARBA" id="ARBA00022723"/>
    </source>
</evidence>
<keyword evidence="4" id="KW-0479">Metal-binding</keyword>
<evidence type="ECO:0000256" key="7">
    <source>
        <dbReference type="ARBA" id="ARBA00023004"/>
    </source>
</evidence>
<evidence type="ECO:0000256" key="2">
    <source>
        <dbReference type="ARBA" id="ARBA00022485"/>
    </source>
</evidence>
<dbReference type="InterPro" id="IPR006657">
    <property type="entry name" value="MoPterin_dinucl-bd_dom"/>
</dbReference>
<dbReference type="InterPro" id="IPR050612">
    <property type="entry name" value="Prok_Mopterin_Oxidored"/>
</dbReference>
<dbReference type="Pfam" id="PF01568">
    <property type="entry name" value="Molydop_binding"/>
    <property type="match status" value="1"/>
</dbReference>
<protein>
    <submittedName>
        <fullName evidence="10">Molybdopterin oxydoreductase, catalytic subunit A</fullName>
    </submittedName>
</protein>
<keyword evidence="8" id="KW-0411">Iron-sulfur</keyword>
<evidence type="ECO:0000259" key="9">
    <source>
        <dbReference type="PROSITE" id="PS51669"/>
    </source>
</evidence>
<dbReference type="Gene3D" id="3.40.50.740">
    <property type="match status" value="1"/>
</dbReference>
<dbReference type="GO" id="GO:0046872">
    <property type="term" value="F:metal ion binding"/>
    <property type="evidence" value="ECO:0007669"/>
    <property type="project" value="UniProtKB-KW"/>
</dbReference>
<dbReference type="PANTHER" id="PTHR43742:SF9">
    <property type="entry name" value="TETRATHIONATE REDUCTASE SUBUNIT A"/>
    <property type="match status" value="1"/>
</dbReference>
<dbReference type="OrthoDB" id="9803192at2"/>
<dbReference type="Pfam" id="PF00384">
    <property type="entry name" value="Molybdopterin"/>
    <property type="match status" value="1"/>
</dbReference>
<dbReference type="Gene3D" id="2.40.40.20">
    <property type="match status" value="1"/>
</dbReference>
<evidence type="ECO:0000256" key="5">
    <source>
        <dbReference type="ARBA" id="ARBA00022729"/>
    </source>
</evidence>
<dbReference type="STRING" id="1156395.DBT_2363"/>